<evidence type="ECO:0000259" key="8">
    <source>
        <dbReference type="PROSITE" id="PS50262"/>
    </source>
</evidence>
<keyword evidence="4 7" id="KW-1133">Transmembrane helix</keyword>
<evidence type="ECO:0000256" key="4">
    <source>
        <dbReference type="ARBA" id="ARBA00022989"/>
    </source>
</evidence>
<evidence type="ECO:0000313" key="10">
    <source>
        <dbReference type="Proteomes" id="UP001209878"/>
    </source>
</evidence>
<dbReference type="AlphaFoldDB" id="A0AAD9P8N1"/>
<dbReference type="SUPFAM" id="SSF81321">
    <property type="entry name" value="Family A G protein-coupled receptor-like"/>
    <property type="match status" value="1"/>
</dbReference>
<name>A0AAD9P8N1_RIDPI</name>
<dbReference type="EMBL" id="JAODUO010000088">
    <property type="protein sequence ID" value="KAK2190110.1"/>
    <property type="molecule type" value="Genomic_DNA"/>
</dbReference>
<sequence length="243" mass="26622">MASRFEQLRTPTTLLVASLAGADFVVGLIGPLFSFLAAVPAGLRLSHASPHTCLFSLSVAVLSILCSVFNLLAIAIDRFIAIMLPLRYDSIVTQTMVKVWIAVIWTVSVGMSVVTYGWNRWTTEAVCSFSGVLHRQYTVYFVAVPICSSLGAMPSSGYSAMRGHIRSAKIMLMVLGTFYLCWCPYMVVAGIVASYGPKAPVVLRILYDGTKILAITNSGLNPCIYAWRNIEFRKAYKTLLRCA</sequence>
<dbReference type="Pfam" id="PF00001">
    <property type="entry name" value="7tm_1"/>
    <property type="match status" value="2"/>
</dbReference>
<gene>
    <name evidence="9" type="ORF">NP493_88g04039</name>
</gene>
<keyword evidence="6" id="KW-0807">Transducer</keyword>
<evidence type="ECO:0000256" key="6">
    <source>
        <dbReference type="RuleBase" id="RU000688"/>
    </source>
</evidence>
<keyword evidence="10" id="KW-1185">Reference proteome</keyword>
<evidence type="ECO:0000256" key="3">
    <source>
        <dbReference type="ARBA" id="ARBA00022692"/>
    </source>
</evidence>
<evidence type="ECO:0000256" key="2">
    <source>
        <dbReference type="ARBA" id="ARBA00022475"/>
    </source>
</evidence>
<comment type="caution">
    <text evidence="9">The sequence shown here is derived from an EMBL/GenBank/DDBJ whole genome shotgun (WGS) entry which is preliminary data.</text>
</comment>
<accession>A0AAD9P8N1</accession>
<evidence type="ECO:0000256" key="7">
    <source>
        <dbReference type="SAM" id="Phobius"/>
    </source>
</evidence>
<evidence type="ECO:0000313" key="9">
    <source>
        <dbReference type="EMBL" id="KAK2190110.1"/>
    </source>
</evidence>
<dbReference type="PANTHER" id="PTHR22750">
    <property type="entry name" value="G-PROTEIN COUPLED RECEPTOR"/>
    <property type="match status" value="1"/>
</dbReference>
<comment type="similarity">
    <text evidence="6">Belongs to the G-protein coupled receptor 1 family.</text>
</comment>
<reference evidence="9" key="1">
    <citation type="journal article" date="2023" name="Mol. Biol. Evol.">
        <title>Third-Generation Sequencing Reveals the Adaptive Role of the Epigenome in Three Deep-Sea Polychaetes.</title>
        <authorList>
            <person name="Perez M."/>
            <person name="Aroh O."/>
            <person name="Sun Y."/>
            <person name="Lan Y."/>
            <person name="Juniper S.K."/>
            <person name="Young C.R."/>
            <person name="Angers B."/>
            <person name="Qian P.Y."/>
        </authorList>
    </citation>
    <scope>NUCLEOTIDE SEQUENCE</scope>
    <source>
        <strain evidence="9">R07B-5</strain>
    </source>
</reference>
<dbReference type="SMART" id="SM01381">
    <property type="entry name" value="7TM_GPCR_Srsx"/>
    <property type="match status" value="1"/>
</dbReference>
<dbReference type="InterPro" id="IPR000276">
    <property type="entry name" value="GPCR_Rhodpsn"/>
</dbReference>
<dbReference type="GO" id="GO:0005886">
    <property type="term" value="C:plasma membrane"/>
    <property type="evidence" value="ECO:0007669"/>
    <property type="project" value="UniProtKB-SubCell"/>
</dbReference>
<keyword evidence="3 6" id="KW-0812">Transmembrane</keyword>
<feature type="transmembrane region" description="Helical" evidence="7">
    <location>
        <begin position="138"/>
        <end position="158"/>
    </location>
</feature>
<dbReference type="PRINTS" id="PR00534">
    <property type="entry name" value="MCRFAMILY"/>
</dbReference>
<dbReference type="PROSITE" id="PS00237">
    <property type="entry name" value="G_PROTEIN_RECEP_F1_1"/>
    <property type="match status" value="1"/>
</dbReference>
<keyword evidence="5 7" id="KW-0472">Membrane</keyword>
<feature type="domain" description="G-protein coupled receptors family 1 profile" evidence="8">
    <location>
        <begin position="1"/>
        <end position="225"/>
    </location>
</feature>
<dbReference type="PRINTS" id="PR00237">
    <property type="entry name" value="GPCRRHODOPSN"/>
</dbReference>
<dbReference type="Proteomes" id="UP001209878">
    <property type="component" value="Unassembled WGS sequence"/>
</dbReference>
<keyword evidence="2" id="KW-1003">Cell membrane</keyword>
<comment type="subcellular location">
    <subcellularLocation>
        <location evidence="1">Cell membrane</location>
        <topology evidence="1">Multi-pass membrane protein</topology>
    </subcellularLocation>
</comment>
<feature type="transmembrane region" description="Helical" evidence="7">
    <location>
        <begin position="97"/>
        <end position="118"/>
    </location>
</feature>
<proteinExistence type="inferred from homology"/>
<dbReference type="GO" id="GO:0004977">
    <property type="term" value="F:melanocortin receptor activity"/>
    <property type="evidence" value="ECO:0007669"/>
    <property type="project" value="InterPro"/>
</dbReference>
<dbReference type="InterPro" id="IPR001671">
    <property type="entry name" value="Melcrt_ACTH_rcpt"/>
</dbReference>
<feature type="transmembrane region" description="Helical" evidence="7">
    <location>
        <begin position="170"/>
        <end position="193"/>
    </location>
</feature>
<feature type="transmembrane region" description="Helical" evidence="7">
    <location>
        <begin position="54"/>
        <end position="76"/>
    </location>
</feature>
<feature type="transmembrane region" description="Helical" evidence="7">
    <location>
        <begin position="12"/>
        <end position="34"/>
    </location>
</feature>
<dbReference type="InterPro" id="IPR017452">
    <property type="entry name" value="GPCR_Rhodpsn_7TM"/>
</dbReference>
<protein>
    <recommendedName>
        <fullName evidence="8">G-protein coupled receptors family 1 profile domain-containing protein</fullName>
    </recommendedName>
</protein>
<dbReference type="PROSITE" id="PS50262">
    <property type="entry name" value="G_PROTEIN_RECEP_F1_2"/>
    <property type="match status" value="1"/>
</dbReference>
<evidence type="ECO:0000256" key="5">
    <source>
        <dbReference type="ARBA" id="ARBA00023136"/>
    </source>
</evidence>
<organism evidence="9 10">
    <name type="scientific">Ridgeia piscesae</name>
    <name type="common">Tubeworm</name>
    <dbReference type="NCBI Taxonomy" id="27915"/>
    <lineage>
        <taxon>Eukaryota</taxon>
        <taxon>Metazoa</taxon>
        <taxon>Spiralia</taxon>
        <taxon>Lophotrochozoa</taxon>
        <taxon>Annelida</taxon>
        <taxon>Polychaeta</taxon>
        <taxon>Sedentaria</taxon>
        <taxon>Canalipalpata</taxon>
        <taxon>Sabellida</taxon>
        <taxon>Siboglinidae</taxon>
        <taxon>Ridgeia</taxon>
    </lineage>
</organism>
<evidence type="ECO:0000256" key="1">
    <source>
        <dbReference type="ARBA" id="ARBA00004651"/>
    </source>
</evidence>
<dbReference type="Gene3D" id="1.20.1070.10">
    <property type="entry name" value="Rhodopsin 7-helix transmembrane proteins"/>
    <property type="match status" value="1"/>
</dbReference>
<keyword evidence="6" id="KW-0297">G-protein coupled receptor</keyword>
<keyword evidence="6" id="KW-0675">Receptor</keyword>